<dbReference type="RefSeq" id="WP_151916745.1">
    <property type="nucleotide sequence ID" value="NZ_RQSP01000014.1"/>
</dbReference>
<comment type="caution">
    <text evidence="4">The sequence shown here is derived from an EMBL/GenBank/DDBJ whole genome shotgun (WGS) entry which is preliminary data.</text>
</comment>
<dbReference type="AlphaFoldDB" id="A0A5N5RIW9"/>
<keyword evidence="4" id="KW-0121">Carboxypeptidase</keyword>
<keyword evidence="2" id="KW-0378">Hydrolase</keyword>
<dbReference type="SUPFAM" id="SSF56601">
    <property type="entry name" value="beta-lactamase/transpeptidase-like"/>
    <property type="match status" value="1"/>
</dbReference>
<dbReference type="Gene3D" id="3.40.710.10">
    <property type="entry name" value="DD-peptidase/beta-lactamase superfamily"/>
    <property type="match status" value="2"/>
</dbReference>
<accession>A0A5N5RIW9</accession>
<evidence type="ECO:0000256" key="3">
    <source>
        <dbReference type="SAM" id="MobiDB-lite"/>
    </source>
</evidence>
<organism evidence="4 5">
    <name type="scientific">Bifidobacterium jacchi</name>
    <dbReference type="NCBI Taxonomy" id="2490545"/>
    <lineage>
        <taxon>Bacteria</taxon>
        <taxon>Bacillati</taxon>
        <taxon>Actinomycetota</taxon>
        <taxon>Actinomycetes</taxon>
        <taxon>Bifidobacteriales</taxon>
        <taxon>Bifidobacteriaceae</taxon>
        <taxon>Bifidobacterium</taxon>
    </lineage>
</organism>
<dbReference type="PANTHER" id="PTHR30023">
    <property type="entry name" value="D-ALANYL-D-ALANINE CARBOXYPEPTIDASE"/>
    <property type="match status" value="1"/>
</dbReference>
<evidence type="ECO:0000256" key="2">
    <source>
        <dbReference type="ARBA" id="ARBA00022801"/>
    </source>
</evidence>
<evidence type="ECO:0000256" key="1">
    <source>
        <dbReference type="ARBA" id="ARBA00006096"/>
    </source>
</evidence>
<dbReference type="PRINTS" id="PR00922">
    <property type="entry name" value="DADACBPTASE3"/>
</dbReference>
<dbReference type="InterPro" id="IPR012338">
    <property type="entry name" value="Beta-lactam/transpept-like"/>
</dbReference>
<keyword evidence="5" id="KW-1185">Reference proteome</keyword>
<reference evidence="4 5" key="1">
    <citation type="journal article" date="2019" name="Int. J. Syst. Evol. Microbiol.">
        <title>Bifidobacterium jacchi sp. nov., isolated from the faeces of a baby common marmoset (Callithrix jacchus).</title>
        <authorList>
            <person name="Modesto M."/>
            <person name="Watanabe K."/>
            <person name="Arita M."/>
            <person name="Satti M."/>
            <person name="Oki K."/>
            <person name="Sciavilla P."/>
            <person name="Patavino C."/>
            <person name="Camma C."/>
            <person name="Michelini S."/>
            <person name="Sgorbati B."/>
            <person name="Mattarelli P."/>
        </authorList>
    </citation>
    <scope>NUCLEOTIDE SEQUENCE [LARGE SCALE GENOMIC DNA]</scope>
    <source>
        <strain evidence="4 5">MRM 9.3</strain>
    </source>
</reference>
<dbReference type="GO" id="GO:0000270">
    <property type="term" value="P:peptidoglycan metabolic process"/>
    <property type="evidence" value="ECO:0007669"/>
    <property type="project" value="TreeGrafter"/>
</dbReference>
<gene>
    <name evidence="4" type="ORF">EHS19_05295</name>
</gene>
<proteinExistence type="inferred from homology"/>
<dbReference type="Pfam" id="PF02113">
    <property type="entry name" value="Peptidase_S13"/>
    <property type="match status" value="2"/>
</dbReference>
<dbReference type="OrthoDB" id="56883at2"/>
<feature type="region of interest" description="Disordered" evidence="3">
    <location>
        <begin position="155"/>
        <end position="179"/>
    </location>
</feature>
<dbReference type="PANTHER" id="PTHR30023:SF0">
    <property type="entry name" value="PENICILLIN-SENSITIVE CARBOXYPEPTIDASE A"/>
    <property type="match status" value="1"/>
</dbReference>
<name>A0A5N5RIW9_9BIFI</name>
<comment type="similarity">
    <text evidence="1">Belongs to the peptidase S13 family.</text>
</comment>
<sequence length="502" mass="51193">MESRTQARRARRARARRMLAIAVAGAVTAVLALGYIVADIADVVPGPLTLKPVQYRSVPSAMSSVPSSTLVGKADSARAVDAAAAKRLIDDFAAADGVGDDVSVAISGADGKPVAQLNADTVREPASTLKTATMLAASETLDMGDTLATSAYLDRSEATSDDTATDDAAAADGTDSAGVPTLTLTGEGDMLLGEGASDPNHVNGRAGLDTLAERTAKALAQRSITSVRLVYDDSLFGDERYPANIDENNGDYLYYTGVSSMAIDGGRQWADGRPADPDVFSAYPPLSQHTAQDVASVFAQRLAAHGITVDGEVSAGKMPSGISPLASVESATLGEIMAFTLRHSDNTLAEEFGRLTAIAQGADNSPEGAVKAVKAELERLGVDTTGLTMADCSGLSPGSRVSVLTLLDVQAHNLTASGGAAAAEGLSIPGLVGTAANRAVSPDTAGQIRVKTGSLGTVTSMVGNVSRTDGGVLAFAVIVNNPKDMAAARSAIDSFVDALARL</sequence>
<dbReference type="GO" id="GO:0004185">
    <property type="term" value="F:serine-type carboxypeptidase activity"/>
    <property type="evidence" value="ECO:0007669"/>
    <property type="project" value="InterPro"/>
</dbReference>
<protein>
    <submittedName>
        <fullName evidence="4">D-alanyl-D-alanine carboxypeptidase</fullName>
    </submittedName>
</protein>
<evidence type="ECO:0000313" key="4">
    <source>
        <dbReference type="EMBL" id="KAB5607163.1"/>
    </source>
</evidence>
<evidence type="ECO:0000313" key="5">
    <source>
        <dbReference type="Proteomes" id="UP000326336"/>
    </source>
</evidence>
<dbReference type="Proteomes" id="UP000326336">
    <property type="component" value="Unassembled WGS sequence"/>
</dbReference>
<dbReference type="InterPro" id="IPR000667">
    <property type="entry name" value="Peptidase_S13"/>
</dbReference>
<feature type="compositionally biased region" description="Low complexity" evidence="3">
    <location>
        <begin position="166"/>
        <end position="178"/>
    </location>
</feature>
<dbReference type="EMBL" id="RQSP01000014">
    <property type="protein sequence ID" value="KAB5607163.1"/>
    <property type="molecule type" value="Genomic_DNA"/>
</dbReference>
<keyword evidence="4" id="KW-0645">Protease</keyword>
<dbReference type="GO" id="GO:0006508">
    <property type="term" value="P:proteolysis"/>
    <property type="evidence" value="ECO:0007669"/>
    <property type="project" value="InterPro"/>
</dbReference>